<dbReference type="OrthoDB" id="6105938at2759"/>
<dbReference type="PROSITE" id="PS50089">
    <property type="entry name" value="ZF_RING_2"/>
    <property type="match status" value="1"/>
</dbReference>
<feature type="non-terminal residue" evidence="7">
    <location>
        <position position="150"/>
    </location>
</feature>
<keyword evidence="1" id="KW-0479">Metal-binding</keyword>
<evidence type="ECO:0000256" key="3">
    <source>
        <dbReference type="ARBA" id="ARBA00022833"/>
    </source>
</evidence>
<accession>A0A8J4TSH1</accession>
<sequence>SKDENQLADVQNSSMDSADPEADTPSNAASSFLALRANLCSECATVEERTKLLHPSSEKRESRNMARGRAPPEDSRCFVCSGCLNNPVVLRCNHRLCWSCVQSYWERTHSLKCPVCLEEKLCKVSLENDRTQMPGSNNGNVFMEKTGDKT</sequence>
<feature type="region of interest" description="Disordered" evidence="5">
    <location>
        <begin position="51"/>
        <end position="74"/>
    </location>
</feature>
<keyword evidence="2 4" id="KW-0863">Zinc-finger</keyword>
<reference evidence="7" key="1">
    <citation type="submission" date="2020-07" db="EMBL/GenBank/DDBJ databases">
        <title>Clarias magur genome sequencing, assembly and annotation.</title>
        <authorList>
            <person name="Kushwaha B."/>
            <person name="Kumar R."/>
            <person name="Das P."/>
            <person name="Joshi C.G."/>
            <person name="Kumar D."/>
            <person name="Nagpure N.S."/>
            <person name="Pandey M."/>
            <person name="Agarwal S."/>
            <person name="Srivastava S."/>
            <person name="Singh M."/>
            <person name="Sahoo L."/>
            <person name="Jayasankar P."/>
            <person name="Meher P.K."/>
            <person name="Koringa P.G."/>
            <person name="Iquebal M.A."/>
            <person name="Das S.P."/>
            <person name="Bit A."/>
            <person name="Patnaik S."/>
            <person name="Patel N."/>
            <person name="Shah T.M."/>
            <person name="Hinsu A."/>
            <person name="Jena J.K."/>
        </authorList>
    </citation>
    <scope>NUCLEOTIDE SEQUENCE</scope>
    <source>
        <strain evidence="7">CIFAMagur01</strain>
        <tissue evidence="7">Testis</tissue>
    </source>
</reference>
<evidence type="ECO:0000256" key="2">
    <source>
        <dbReference type="ARBA" id="ARBA00022771"/>
    </source>
</evidence>
<dbReference type="GO" id="GO:0008270">
    <property type="term" value="F:zinc ion binding"/>
    <property type="evidence" value="ECO:0007669"/>
    <property type="project" value="UniProtKB-KW"/>
</dbReference>
<dbReference type="Gene3D" id="3.30.40.10">
    <property type="entry name" value="Zinc/RING finger domain, C3HC4 (zinc finger)"/>
    <property type="match status" value="1"/>
</dbReference>
<dbReference type="EMBL" id="QNUK01000123">
    <property type="protein sequence ID" value="KAF5900940.1"/>
    <property type="molecule type" value="Genomic_DNA"/>
</dbReference>
<keyword evidence="3" id="KW-0862">Zinc</keyword>
<feature type="domain" description="RING-type" evidence="6">
    <location>
        <begin position="77"/>
        <end position="116"/>
    </location>
</feature>
<name>A0A8J4TSH1_CLAMG</name>
<evidence type="ECO:0000256" key="4">
    <source>
        <dbReference type="PROSITE-ProRule" id="PRU00175"/>
    </source>
</evidence>
<proteinExistence type="predicted"/>
<protein>
    <submittedName>
        <fullName evidence="7">Nuclear factor 7, ovary-like</fullName>
    </submittedName>
</protein>
<evidence type="ECO:0000256" key="5">
    <source>
        <dbReference type="SAM" id="MobiDB-lite"/>
    </source>
</evidence>
<evidence type="ECO:0000259" key="6">
    <source>
        <dbReference type="PROSITE" id="PS50089"/>
    </source>
</evidence>
<dbReference type="PROSITE" id="PS00518">
    <property type="entry name" value="ZF_RING_1"/>
    <property type="match status" value="1"/>
</dbReference>
<dbReference type="AlphaFoldDB" id="A0A8J4TSH1"/>
<dbReference type="Pfam" id="PF15227">
    <property type="entry name" value="zf-C3HC4_4"/>
    <property type="match status" value="1"/>
</dbReference>
<comment type="caution">
    <text evidence="7">The sequence shown here is derived from an EMBL/GenBank/DDBJ whole genome shotgun (WGS) entry which is preliminary data.</text>
</comment>
<dbReference type="SUPFAM" id="SSF57850">
    <property type="entry name" value="RING/U-box"/>
    <property type="match status" value="1"/>
</dbReference>
<evidence type="ECO:0000256" key="1">
    <source>
        <dbReference type="ARBA" id="ARBA00022723"/>
    </source>
</evidence>
<gene>
    <name evidence="7" type="ORF">DAT39_009323</name>
</gene>
<feature type="region of interest" description="Disordered" evidence="5">
    <location>
        <begin position="1"/>
        <end position="27"/>
    </location>
</feature>
<dbReference type="InterPro" id="IPR001841">
    <property type="entry name" value="Znf_RING"/>
</dbReference>
<dbReference type="InterPro" id="IPR017907">
    <property type="entry name" value="Znf_RING_CS"/>
</dbReference>
<dbReference type="InterPro" id="IPR013083">
    <property type="entry name" value="Znf_RING/FYVE/PHD"/>
</dbReference>
<evidence type="ECO:0000313" key="8">
    <source>
        <dbReference type="Proteomes" id="UP000727407"/>
    </source>
</evidence>
<evidence type="ECO:0000313" key="7">
    <source>
        <dbReference type="EMBL" id="KAF5900940.1"/>
    </source>
</evidence>
<dbReference type="Proteomes" id="UP000727407">
    <property type="component" value="Unassembled WGS sequence"/>
</dbReference>
<feature type="non-terminal residue" evidence="7">
    <location>
        <position position="1"/>
    </location>
</feature>
<keyword evidence="8" id="KW-1185">Reference proteome</keyword>
<organism evidence="7 8">
    <name type="scientific">Clarias magur</name>
    <name type="common">Asian catfish</name>
    <name type="synonym">Macropteronotus magur</name>
    <dbReference type="NCBI Taxonomy" id="1594786"/>
    <lineage>
        <taxon>Eukaryota</taxon>
        <taxon>Metazoa</taxon>
        <taxon>Chordata</taxon>
        <taxon>Craniata</taxon>
        <taxon>Vertebrata</taxon>
        <taxon>Euteleostomi</taxon>
        <taxon>Actinopterygii</taxon>
        <taxon>Neopterygii</taxon>
        <taxon>Teleostei</taxon>
        <taxon>Ostariophysi</taxon>
        <taxon>Siluriformes</taxon>
        <taxon>Clariidae</taxon>
        <taxon>Clarias</taxon>
    </lineage>
</organism>
<dbReference type="SMART" id="SM00184">
    <property type="entry name" value="RING"/>
    <property type="match status" value="1"/>
</dbReference>